<accession>A0A7W5TVX2</accession>
<reference evidence="1 2" key="1">
    <citation type="submission" date="2020-08" db="EMBL/GenBank/DDBJ databases">
        <title>Sequencing the genomes of 1000 actinobacteria strains.</title>
        <authorList>
            <person name="Klenk H.-P."/>
        </authorList>
    </citation>
    <scope>NUCLEOTIDE SEQUENCE [LARGE SCALE GENOMIC DNA]</scope>
    <source>
        <strain evidence="1 2">DSM 28238</strain>
    </source>
</reference>
<dbReference type="AlphaFoldDB" id="A0A7W5TVX2"/>
<dbReference type="EMBL" id="JACIBT010000002">
    <property type="protein sequence ID" value="MBB3667579.1"/>
    <property type="molecule type" value="Genomic_DNA"/>
</dbReference>
<gene>
    <name evidence="1" type="ORF">FHX47_001198</name>
</gene>
<dbReference type="InterPro" id="IPR029465">
    <property type="entry name" value="ATPgrasp_TupA"/>
</dbReference>
<organism evidence="1 2">
    <name type="scientific">Garicola koreensis</name>
    <dbReference type="NCBI Taxonomy" id="1262554"/>
    <lineage>
        <taxon>Bacteria</taxon>
        <taxon>Bacillati</taxon>
        <taxon>Actinomycetota</taxon>
        <taxon>Actinomycetes</taxon>
        <taxon>Micrococcales</taxon>
        <taxon>Micrococcaceae</taxon>
        <taxon>Garicola</taxon>
    </lineage>
</organism>
<sequence>MLAPVPDPLLRGVMYRRTFGRWGDFRTPRRFTEHLTARMLYERDAELAWTCDKMAMKAHAESVCPTLRVPGTLWSGTDVDSLDLSVLPEEWVIKPNHRSGLVSFGSRHSTREELKQATRGWLRTHDRAAIGEWAYRKAEHKLIIEPRLTTTTGVVPVDFKFFVFHGKVRLLERDAGRYTDVFQETFFTPDGRPVEMRNGADAWLDAPPPTSLRTMIAHAERLAAGFSFMRVDFYEVDGQPWFGELTPYPSGGLDPYEPDEMDFILGRWWRQEETS</sequence>
<keyword evidence="2" id="KW-1185">Reference proteome</keyword>
<comment type="caution">
    <text evidence="1">The sequence shown here is derived from an EMBL/GenBank/DDBJ whole genome shotgun (WGS) entry which is preliminary data.</text>
</comment>
<evidence type="ECO:0008006" key="3">
    <source>
        <dbReference type="Google" id="ProtNLM"/>
    </source>
</evidence>
<dbReference type="SUPFAM" id="SSF56059">
    <property type="entry name" value="Glutathione synthetase ATP-binding domain-like"/>
    <property type="match status" value="1"/>
</dbReference>
<proteinExistence type="predicted"/>
<evidence type="ECO:0000313" key="2">
    <source>
        <dbReference type="Proteomes" id="UP000547528"/>
    </source>
</evidence>
<protein>
    <recommendedName>
        <fullName evidence="3">Teichuronopeptide biosynthesis TupA-like protein</fullName>
    </recommendedName>
</protein>
<name>A0A7W5TVX2_9MICC</name>
<evidence type="ECO:0000313" key="1">
    <source>
        <dbReference type="EMBL" id="MBB3667579.1"/>
    </source>
</evidence>
<dbReference type="Pfam" id="PF14305">
    <property type="entry name" value="ATPgrasp_TupA"/>
    <property type="match status" value="1"/>
</dbReference>
<dbReference type="RefSeq" id="WP_183357996.1">
    <property type="nucleotide sequence ID" value="NZ_BAABKR010000001.1"/>
</dbReference>
<dbReference type="Proteomes" id="UP000547528">
    <property type="component" value="Unassembled WGS sequence"/>
</dbReference>